<proteinExistence type="predicted"/>
<comment type="caution">
    <text evidence="2">The sequence shown here is derived from an EMBL/GenBank/DDBJ whole genome shotgun (WGS) entry which is preliminary data.</text>
</comment>
<gene>
    <name evidence="2" type="ORF">ACFP85_15455</name>
</gene>
<reference evidence="3" key="1">
    <citation type="journal article" date="2019" name="Int. J. Syst. Evol. Microbiol.">
        <title>The Global Catalogue of Microorganisms (GCM) 10K type strain sequencing project: providing services to taxonomists for standard genome sequencing and annotation.</title>
        <authorList>
            <consortium name="The Broad Institute Genomics Platform"/>
            <consortium name="The Broad Institute Genome Sequencing Center for Infectious Disease"/>
            <person name="Wu L."/>
            <person name="Ma J."/>
        </authorList>
    </citation>
    <scope>NUCLEOTIDE SEQUENCE [LARGE SCALE GENOMIC DNA]</scope>
    <source>
        <strain evidence="3">CGMCC 1.16031</strain>
    </source>
</reference>
<dbReference type="Proteomes" id="UP001596364">
    <property type="component" value="Unassembled WGS sequence"/>
</dbReference>
<dbReference type="SUPFAM" id="SSF52788">
    <property type="entry name" value="Phosphotyrosine protein phosphatases I"/>
    <property type="match status" value="1"/>
</dbReference>
<evidence type="ECO:0000313" key="3">
    <source>
        <dbReference type="Proteomes" id="UP001596364"/>
    </source>
</evidence>
<keyword evidence="3" id="KW-1185">Reference proteome</keyword>
<organism evidence="2 3">
    <name type="scientific">Pseudobowmanella zhangzhouensis</name>
    <dbReference type="NCBI Taxonomy" id="1537679"/>
    <lineage>
        <taxon>Bacteria</taxon>
        <taxon>Pseudomonadati</taxon>
        <taxon>Pseudomonadota</taxon>
        <taxon>Gammaproteobacteria</taxon>
        <taxon>Alteromonadales</taxon>
        <taxon>Alteromonadaceae</taxon>
    </lineage>
</organism>
<dbReference type="InterPro" id="IPR023485">
    <property type="entry name" value="Ptyr_pPase"/>
</dbReference>
<dbReference type="InterPro" id="IPR036196">
    <property type="entry name" value="Ptyr_pPase_sf"/>
</dbReference>
<dbReference type="SMART" id="SM00226">
    <property type="entry name" value="LMWPc"/>
    <property type="match status" value="1"/>
</dbReference>
<name>A0ABW1XND3_9ALTE</name>
<evidence type="ECO:0000313" key="2">
    <source>
        <dbReference type="EMBL" id="MFC6441549.1"/>
    </source>
</evidence>
<protein>
    <recommendedName>
        <fullName evidence="1">Phosphotyrosine protein phosphatase I domain-containing protein</fullName>
    </recommendedName>
</protein>
<sequence>MKVLILCTSNLNRSKTAELHFRTKDASHIYCSAGLSEKECNRHKTTLCTEAMLEDADIIFVMEDEHVKRIQQHTGERFLDKVFILNIPDVYKCGEDALIERLDASWNEMQFEVLFAHIASSSRAARHLFDVSDEELAATYKPGDTETKSR</sequence>
<dbReference type="Gene3D" id="3.40.50.2300">
    <property type="match status" value="1"/>
</dbReference>
<accession>A0ABW1XND3</accession>
<evidence type="ECO:0000259" key="1">
    <source>
        <dbReference type="SMART" id="SM00226"/>
    </source>
</evidence>
<dbReference type="EMBL" id="JBHSUS010000001">
    <property type="protein sequence ID" value="MFC6441549.1"/>
    <property type="molecule type" value="Genomic_DNA"/>
</dbReference>
<dbReference type="RefSeq" id="WP_131257695.1">
    <property type="nucleotide sequence ID" value="NZ_JBHSUS010000001.1"/>
</dbReference>
<feature type="domain" description="Phosphotyrosine protein phosphatase I" evidence="1">
    <location>
        <begin position="1"/>
        <end position="115"/>
    </location>
</feature>